<dbReference type="Proteomes" id="UP001303115">
    <property type="component" value="Unassembled WGS sequence"/>
</dbReference>
<gene>
    <name evidence="4" type="ORF">C8A01DRAFT_14212</name>
</gene>
<evidence type="ECO:0000313" key="5">
    <source>
        <dbReference type="Proteomes" id="UP001303115"/>
    </source>
</evidence>
<sequence length="285" mass="32458">MKAISLCLALGVAQFAMCAPAPRNSEGQVDEASARRHDASTPPKAWLHYDNQDDEPVPDRRHSSRLPRPKMSRPDHLPPLSRHRIKIDVIRVPHAANDENENDDFELVDVDIAGPPHPGMPCHRHHCHRHRHPHPHGGWHSHERNDMLIVYLAVAFTLGVVAMETWGSVFRRWVALTSRLQWSVQCPVNVILDIGRTWFSRSQWTSGGSDSPQTINNTPVCTRQPRKGQCHWHSVRLVRPFPAKKCLQYSVTPSNLSRRWSSSLPPQRFTRPCLLPAMQKHAEQG</sequence>
<keyword evidence="5" id="KW-1185">Reference proteome</keyword>
<proteinExistence type="predicted"/>
<evidence type="ECO:0000256" key="2">
    <source>
        <dbReference type="SAM" id="Phobius"/>
    </source>
</evidence>
<keyword evidence="3" id="KW-0732">Signal</keyword>
<comment type="caution">
    <text evidence="4">The sequence shown here is derived from an EMBL/GenBank/DDBJ whole genome shotgun (WGS) entry which is preliminary data.</text>
</comment>
<keyword evidence="2" id="KW-0472">Membrane</keyword>
<feature type="compositionally biased region" description="Basic residues" evidence="1">
    <location>
        <begin position="62"/>
        <end position="71"/>
    </location>
</feature>
<accession>A0AAN6PJW4</accession>
<dbReference type="AlphaFoldDB" id="A0AAN6PJW4"/>
<name>A0AAN6PJW4_9PEZI</name>
<feature type="chain" id="PRO_5042814220" evidence="3">
    <location>
        <begin position="19"/>
        <end position="285"/>
    </location>
</feature>
<reference evidence="5" key="1">
    <citation type="journal article" date="2023" name="Mol. Phylogenet. Evol.">
        <title>Genome-scale phylogeny and comparative genomics of the fungal order Sordariales.</title>
        <authorList>
            <person name="Hensen N."/>
            <person name="Bonometti L."/>
            <person name="Westerberg I."/>
            <person name="Brannstrom I.O."/>
            <person name="Guillou S."/>
            <person name="Cros-Aarteil S."/>
            <person name="Calhoun S."/>
            <person name="Haridas S."/>
            <person name="Kuo A."/>
            <person name="Mondo S."/>
            <person name="Pangilinan J."/>
            <person name="Riley R."/>
            <person name="LaButti K."/>
            <person name="Andreopoulos B."/>
            <person name="Lipzen A."/>
            <person name="Chen C."/>
            <person name="Yan M."/>
            <person name="Daum C."/>
            <person name="Ng V."/>
            <person name="Clum A."/>
            <person name="Steindorff A."/>
            <person name="Ohm R.A."/>
            <person name="Martin F."/>
            <person name="Silar P."/>
            <person name="Natvig D.O."/>
            <person name="Lalanne C."/>
            <person name="Gautier V."/>
            <person name="Ament-Velasquez S.L."/>
            <person name="Kruys A."/>
            <person name="Hutchinson M.I."/>
            <person name="Powell A.J."/>
            <person name="Barry K."/>
            <person name="Miller A.N."/>
            <person name="Grigoriev I.V."/>
            <person name="Debuchy R."/>
            <person name="Gladieux P."/>
            <person name="Hiltunen Thoren M."/>
            <person name="Johannesson H."/>
        </authorList>
    </citation>
    <scope>NUCLEOTIDE SEQUENCE [LARGE SCALE GENOMIC DNA]</scope>
    <source>
        <strain evidence="5">CBS 284.82</strain>
    </source>
</reference>
<evidence type="ECO:0000313" key="4">
    <source>
        <dbReference type="EMBL" id="KAK4042137.1"/>
    </source>
</evidence>
<evidence type="ECO:0000256" key="3">
    <source>
        <dbReference type="SAM" id="SignalP"/>
    </source>
</evidence>
<dbReference type="EMBL" id="MU854345">
    <property type="protein sequence ID" value="KAK4042137.1"/>
    <property type="molecule type" value="Genomic_DNA"/>
</dbReference>
<organism evidence="4 5">
    <name type="scientific">Parachaetomium inaequale</name>
    <dbReference type="NCBI Taxonomy" id="2588326"/>
    <lineage>
        <taxon>Eukaryota</taxon>
        <taxon>Fungi</taxon>
        <taxon>Dikarya</taxon>
        <taxon>Ascomycota</taxon>
        <taxon>Pezizomycotina</taxon>
        <taxon>Sordariomycetes</taxon>
        <taxon>Sordariomycetidae</taxon>
        <taxon>Sordariales</taxon>
        <taxon>Chaetomiaceae</taxon>
        <taxon>Parachaetomium</taxon>
    </lineage>
</organism>
<feature type="transmembrane region" description="Helical" evidence="2">
    <location>
        <begin position="148"/>
        <end position="170"/>
    </location>
</feature>
<feature type="signal peptide" evidence="3">
    <location>
        <begin position="1"/>
        <end position="18"/>
    </location>
</feature>
<keyword evidence="2" id="KW-0812">Transmembrane</keyword>
<keyword evidence="2" id="KW-1133">Transmembrane helix</keyword>
<feature type="region of interest" description="Disordered" evidence="1">
    <location>
        <begin position="23"/>
        <end position="79"/>
    </location>
</feature>
<protein>
    <submittedName>
        <fullName evidence="4">Uncharacterized protein</fullName>
    </submittedName>
</protein>
<evidence type="ECO:0000256" key="1">
    <source>
        <dbReference type="SAM" id="MobiDB-lite"/>
    </source>
</evidence>